<dbReference type="Proteomes" id="UP000289738">
    <property type="component" value="Chromosome B08"/>
</dbReference>
<protein>
    <recommendedName>
        <fullName evidence="1">ATP-dependent DNA helicase</fullName>
        <ecNumber evidence="1">5.6.2.3</ecNumber>
    </recommendedName>
</protein>
<dbReference type="AlphaFoldDB" id="A0A444Y067"/>
<keyword evidence="1" id="KW-0233">DNA recombination</keyword>
<dbReference type="GO" id="GO:0005524">
    <property type="term" value="F:ATP binding"/>
    <property type="evidence" value="ECO:0007669"/>
    <property type="project" value="UniProtKB-KW"/>
</dbReference>
<sequence length="278" mass="31653">MTYSRFKILLKKTEDSIYNIKPGSLQAMLLLRMILIIWDEAPMVSRYCYEVRDKCLSDIMKFSPMYNNKDLSYGEKVVVLGATTLKQFGKWLLKFGDSLISDNIDGEFEICLIEDIVNSSSNQAFDECQQPSNAIILGGEKLYLSLHSVCIDEGNMGSQLDLYGVELLNSINYSDFSPHKLILKVIDSIILMRNTDQSSGFCNSARLQVRKLENHVIQCEVLTGNNVGHIPLILRMNIVLTNETVPIRFQRRQFSIIISFAMTINKSQGQILSQVRLY</sequence>
<keyword evidence="5" id="KW-1185">Reference proteome</keyword>
<organism evidence="4 5">
    <name type="scientific">Arachis hypogaea</name>
    <name type="common">Peanut</name>
    <dbReference type="NCBI Taxonomy" id="3818"/>
    <lineage>
        <taxon>Eukaryota</taxon>
        <taxon>Viridiplantae</taxon>
        <taxon>Streptophyta</taxon>
        <taxon>Embryophyta</taxon>
        <taxon>Tracheophyta</taxon>
        <taxon>Spermatophyta</taxon>
        <taxon>Magnoliopsida</taxon>
        <taxon>eudicotyledons</taxon>
        <taxon>Gunneridae</taxon>
        <taxon>Pentapetalae</taxon>
        <taxon>rosids</taxon>
        <taxon>fabids</taxon>
        <taxon>Fabales</taxon>
        <taxon>Fabaceae</taxon>
        <taxon>Papilionoideae</taxon>
        <taxon>50 kb inversion clade</taxon>
        <taxon>dalbergioids sensu lato</taxon>
        <taxon>Dalbergieae</taxon>
        <taxon>Pterocarpus clade</taxon>
        <taxon>Arachis</taxon>
    </lineage>
</organism>
<dbReference type="GO" id="GO:0043139">
    <property type="term" value="F:5'-3' DNA helicase activity"/>
    <property type="evidence" value="ECO:0007669"/>
    <property type="project" value="UniProtKB-EC"/>
</dbReference>
<keyword evidence="1" id="KW-0227">DNA damage</keyword>
<gene>
    <name evidence="4" type="ORF">Ahy_B08g090501</name>
</gene>
<dbReference type="EMBL" id="SDMP01000018">
    <property type="protein sequence ID" value="RYQ95320.1"/>
    <property type="molecule type" value="Genomic_DNA"/>
</dbReference>
<dbReference type="STRING" id="3818.A0A444Y067"/>
<keyword evidence="1" id="KW-0547">Nucleotide-binding</keyword>
<dbReference type="InterPro" id="IPR049163">
    <property type="entry name" value="Pif1-like_2B_dom"/>
</dbReference>
<dbReference type="GO" id="GO:0000723">
    <property type="term" value="P:telomere maintenance"/>
    <property type="evidence" value="ECO:0007669"/>
    <property type="project" value="InterPro"/>
</dbReference>
<evidence type="ECO:0000259" key="2">
    <source>
        <dbReference type="Pfam" id="PF05970"/>
    </source>
</evidence>
<proteinExistence type="inferred from homology"/>
<keyword evidence="1" id="KW-0378">Hydrolase</keyword>
<dbReference type="SUPFAM" id="SSF52540">
    <property type="entry name" value="P-loop containing nucleoside triphosphate hydrolases"/>
    <property type="match status" value="1"/>
</dbReference>
<feature type="domain" description="DNA helicase Pif1-like DEAD-box helicase" evidence="2">
    <location>
        <begin position="3"/>
        <end position="82"/>
    </location>
</feature>
<evidence type="ECO:0000313" key="5">
    <source>
        <dbReference type="Proteomes" id="UP000289738"/>
    </source>
</evidence>
<evidence type="ECO:0000256" key="1">
    <source>
        <dbReference type="RuleBase" id="RU363044"/>
    </source>
</evidence>
<keyword evidence="1" id="KW-0067">ATP-binding</keyword>
<keyword evidence="1" id="KW-0347">Helicase</keyword>
<accession>A0A444Y067</accession>
<keyword evidence="1" id="KW-0234">DNA repair</keyword>
<name>A0A444Y067_ARAHY</name>
<feature type="domain" description="DNA helicase Pif1-like 2B" evidence="3">
    <location>
        <begin position="166"/>
        <end position="212"/>
    </location>
</feature>
<dbReference type="PANTHER" id="PTHR10492:SF101">
    <property type="entry name" value="ATP-DEPENDENT DNA HELICASE"/>
    <property type="match status" value="1"/>
</dbReference>
<evidence type="ECO:0000313" key="4">
    <source>
        <dbReference type="EMBL" id="RYQ95320.1"/>
    </source>
</evidence>
<comment type="caution">
    <text evidence="4">The sequence shown here is derived from an EMBL/GenBank/DDBJ whole genome shotgun (WGS) entry which is preliminary data.</text>
</comment>
<evidence type="ECO:0000259" key="3">
    <source>
        <dbReference type="Pfam" id="PF21530"/>
    </source>
</evidence>
<comment type="catalytic activity">
    <reaction evidence="1">
        <text>ATP + H2O = ADP + phosphate + H(+)</text>
        <dbReference type="Rhea" id="RHEA:13065"/>
        <dbReference type="ChEBI" id="CHEBI:15377"/>
        <dbReference type="ChEBI" id="CHEBI:15378"/>
        <dbReference type="ChEBI" id="CHEBI:30616"/>
        <dbReference type="ChEBI" id="CHEBI:43474"/>
        <dbReference type="ChEBI" id="CHEBI:456216"/>
        <dbReference type="EC" id="5.6.2.3"/>
    </reaction>
</comment>
<dbReference type="PANTHER" id="PTHR10492">
    <property type="match status" value="1"/>
</dbReference>
<reference evidence="4 5" key="1">
    <citation type="submission" date="2019-01" db="EMBL/GenBank/DDBJ databases">
        <title>Sequencing of cultivated peanut Arachis hypogaea provides insights into genome evolution and oil improvement.</title>
        <authorList>
            <person name="Chen X."/>
        </authorList>
    </citation>
    <scope>NUCLEOTIDE SEQUENCE [LARGE SCALE GENOMIC DNA]</scope>
    <source>
        <strain evidence="5">cv. Fuhuasheng</strain>
        <tissue evidence="4">Leaves</tissue>
    </source>
</reference>
<dbReference type="GO" id="GO:0006310">
    <property type="term" value="P:DNA recombination"/>
    <property type="evidence" value="ECO:0007669"/>
    <property type="project" value="UniProtKB-KW"/>
</dbReference>
<dbReference type="Pfam" id="PF05970">
    <property type="entry name" value="PIF1"/>
    <property type="match status" value="1"/>
</dbReference>
<dbReference type="EC" id="5.6.2.3" evidence="1"/>
<dbReference type="Pfam" id="PF21530">
    <property type="entry name" value="Pif1_2B_dom"/>
    <property type="match status" value="1"/>
</dbReference>
<dbReference type="GO" id="GO:0016887">
    <property type="term" value="F:ATP hydrolysis activity"/>
    <property type="evidence" value="ECO:0007669"/>
    <property type="project" value="RHEA"/>
</dbReference>
<comment type="cofactor">
    <cofactor evidence="1">
        <name>Mg(2+)</name>
        <dbReference type="ChEBI" id="CHEBI:18420"/>
    </cofactor>
</comment>
<dbReference type="InterPro" id="IPR010285">
    <property type="entry name" value="DNA_helicase_pif1-like_DEAD"/>
</dbReference>
<dbReference type="GO" id="GO:0006281">
    <property type="term" value="P:DNA repair"/>
    <property type="evidence" value="ECO:0007669"/>
    <property type="project" value="UniProtKB-KW"/>
</dbReference>
<comment type="similarity">
    <text evidence="1">Belongs to the helicase family.</text>
</comment>
<dbReference type="InterPro" id="IPR027417">
    <property type="entry name" value="P-loop_NTPase"/>
</dbReference>